<dbReference type="InterPro" id="IPR002646">
    <property type="entry name" value="PolA_pol_head_dom"/>
</dbReference>
<dbReference type="InParanoid" id="H2AMS7"/>
<dbReference type="GO" id="GO:0003723">
    <property type="term" value="F:RNA binding"/>
    <property type="evidence" value="ECO:0007669"/>
    <property type="project" value="UniProtKB-KW"/>
</dbReference>
<evidence type="ECO:0000313" key="7">
    <source>
        <dbReference type="Proteomes" id="UP000005220"/>
    </source>
</evidence>
<keyword evidence="2 4" id="KW-0808">Transferase</keyword>
<evidence type="ECO:0000256" key="1">
    <source>
        <dbReference type="ARBA" id="ARBA00007265"/>
    </source>
</evidence>
<keyword evidence="7" id="KW-1185">Reference proteome</keyword>
<evidence type="ECO:0000256" key="3">
    <source>
        <dbReference type="ARBA" id="ARBA00022884"/>
    </source>
</evidence>
<dbReference type="AlphaFoldDB" id="H2AMS7"/>
<protein>
    <recommendedName>
        <fullName evidence="5">Poly A polymerase head domain-containing protein</fullName>
    </recommendedName>
</protein>
<gene>
    <name evidence="6" type="primary">KAFR0A02390</name>
    <name evidence="6" type="ORF">KAFR_0A02390</name>
</gene>
<dbReference type="STRING" id="1071382.H2AMS7"/>
<evidence type="ECO:0000259" key="5">
    <source>
        <dbReference type="Pfam" id="PF01743"/>
    </source>
</evidence>
<dbReference type="GeneID" id="13886050"/>
<dbReference type="PANTHER" id="PTHR13734">
    <property type="entry name" value="TRNA-NUCLEOTIDYLTRANSFERASE"/>
    <property type="match status" value="1"/>
</dbReference>
<dbReference type="GO" id="GO:0052927">
    <property type="term" value="F:CC tRNA cytidylyltransferase activity"/>
    <property type="evidence" value="ECO:0007669"/>
    <property type="project" value="TreeGrafter"/>
</dbReference>
<comment type="similarity">
    <text evidence="1 4">Belongs to the tRNA nucleotidyltransferase/poly(A) polymerase family.</text>
</comment>
<evidence type="ECO:0000256" key="4">
    <source>
        <dbReference type="RuleBase" id="RU003953"/>
    </source>
</evidence>
<dbReference type="GO" id="GO:0001680">
    <property type="term" value="P:tRNA 3'-terminal CCA addition"/>
    <property type="evidence" value="ECO:0007669"/>
    <property type="project" value="TreeGrafter"/>
</dbReference>
<dbReference type="CDD" id="cd05398">
    <property type="entry name" value="NT_ClassII-CCAase"/>
    <property type="match status" value="1"/>
</dbReference>
<keyword evidence="3 4" id="KW-0694">RNA-binding</keyword>
<dbReference type="InterPro" id="IPR043519">
    <property type="entry name" value="NT_sf"/>
</dbReference>
<dbReference type="Gene3D" id="3.30.460.10">
    <property type="entry name" value="Beta Polymerase, domain 2"/>
    <property type="match status" value="1"/>
</dbReference>
<sequence>MSINLSDDEEHLCSYLRDFIRDLKQFHWVKIWITGGWVRDKLLGYNPHDIDIVVIGLTGPDFMNHLKKYHSLHYNQYLPSHIIKANSEKGKAYDIAATKLFDITLDFTGIPLTTEFGDSISPRAAILQDVYSRDLTINTLYYNIFNGKIEDYSKEGLSDIENELIDTVALPYETLAADPLRVLRIIRFATFYRFKILQETFKAMQNSDIHYLLSKRVARERFSKEIEKIFDDEDVEIGLKLIHNVRIESIIFDWTGDEYLKKYNIINNPDIGLISFIYRHGVLRRHLRKIYTKYNGFFEFATYDLIEMLTDSLSKRIFLLSIILYPMKDIEIIAHPKKLYKRNLPLSEMVVKEGLKRPGKEAKLVSQIVDGLSDSLSTMSENFDLDDLEDFEDQYICQHCTPCVDKIKVYVAEFLLYMGVN</sequence>
<accession>H2AMS7</accession>
<proteinExistence type="inferred from homology"/>
<dbReference type="RefSeq" id="XP_003954812.1">
    <property type="nucleotide sequence ID" value="XM_003954763.1"/>
</dbReference>
<evidence type="ECO:0000313" key="6">
    <source>
        <dbReference type="EMBL" id="CCF55677.1"/>
    </source>
</evidence>
<evidence type="ECO:0000256" key="2">
    <source>
        <dbReference type="ARBA" id="ARBA00022679"/>
    </source>
</evidence>
<dbReference type="PANTHER" id="PTHR13734:SF5">
    <property type="entry name" value="CCA TRNA NUCLEOTIDYLTRANSFERASE, MITOCHONDRIAL"/>
    <property type="match status" value="1"/>
</dbReference>
<dbReference type="Proteomes" id="UP000005220">
    <property type="component" value="Chromosome 1"/>
</dbReference>
<organism evidence="6 7">
    <name type="scientific">Kazachstania africana (strain ATCC 22294 / BCRC 22015 / CBS 2517 / CECT 1963 / NBRC 1671 / NRRL Y-8276)</name>
    <name type="common">Yeast</name>
    <name type="synonym">Kluyveromyces africanus</name>
    <dbReference type="NCBI Taxonomy" id="1071382"/>
    <lineage>
        <taxon>Eukaryota</taxon>
        <taxon>Fungi</taxon>
        <taxon>Dikarya</taxon>
        <taxon>Ascomycota</taxon>
        <taxon>Saccharomycotina</taxon>
        <taxon>Saccharomycetes</taxon>
        <taxon>Saccharomycetales</taxon>
        <taxon>Saccharomycetaceae</taxon>
        <taxon>Kazachstania</taxon>
    </lineage>
</organism>
<dbReference type="Pfam" id="PF01743">
    <property type="entry name" value="PolyA_pol"/>
    <property type="match status" value="1"/>
</dbReference>
<name>H2AMS7_KAZAF</name>
<dbReference type="SUPFAM" id="SSF81891">
    <property type="entry name" value="Poly A polymerase C-terminal region-like"/>
    <property type="match status" value="1"/>
</dbReference>
<feature type="domain" description="Poly A polymerase head" evidence="5">
    <location>
        <begin position="31"/>
        <end position="165"/>
    </location>
</feature>
<dbReference type="Gene3D" id="1.10.3090.10">
    <property type="entry name" value="cca-adding enzyme, domain 2"/>
    <property type="match status" value="1"/>
</dbReference>
<dbReference type="SUPFAM" id="SSF81301">
    <property type="entry name" value="Nucleotidyltransferase"/>
    <property type="match status" value="1"/>
</dbReference>
<reference evidence="6 7" key="1">
    <citation type="journal article" date="2011" name="Proc. Natl. Acad. Sci. U.S.A.">
        <title>Evolutionary erosion of yeast sex chromosomes by mating-type switching accidents.</title>
        <authorList>
            <person name="Gordon J.L."/>
            <person name="Armisen D."/>
            <person name="Proux-Wera E."/>
            <person name="Oheigeartaigh S.S."/>
            <person name="Byrne K.P."/>
            <person name="Wolfe K.H."/>
        </authorList>
    </citation>
    <scope>NUCLEOTIDE SEQUENCE [LARGE SCALE GENOMIC DNA]</scope>
    <source>
        <strain evidence="7">ATCC 22294 / BCRC 22015 / CBS 2517 / CECT 1963 / NBRC 1671 / NRRL Y-8276</strain>
    </source>
</reference>
<dbReference type="EMBL" id="HE650821">
    <property type="protein sequence ID" value="CCF55677.1"/>
    <property type="molecule type" value="Genomic_DNA"/>
</dbReference>
<dbReference type="OrthoDB" id="445712at2759"/>
<dbReference type="GO" id="GO:0052929">
    <property type="term" value="F:ATP:3'-cytidine-cytidine-tRNA adenylyltransferase activity"/>
    <property type="evidence" value="ECO:0007669"/>
    <property type="project" value="TreeGrafter"/>
</dbReference>
<dbReference type="KEGG" id="kaf:KAFR_0A02390"/>
<dbReference type="eggNOG" id="KOG2159">
    <property type="taxonomic scope" value="Eukaryota"/>
</dbReference>
<dbReference type="HOGENOM" id="CLU_019592_2_1_1"/>